<reference evidence="1" key="1">
    <citation type="submission" date="2020-11" db="EMBL/GenBank/DDBJ databases">
        <title>Carbohydrate-dependent, anaerobic sulfur respiration: A novel catabolism in halophilic archaea.</title>
        <authorList>
            <person name="Sorokin D.Y."/>
            <person name="Messina E."/>
            <person name="Smedile F."/>
            <person name="La Cono V."/>
            <person name="Hallsworth J.E."/>
            <person name="Yakimov M.M."/>
        </authorList>
    </citation>
    <scope>NUCLEOTIDE SEQUENCE</scope>
    <source>
        <strain evidence="1">HSR-Bgl</strain>
    </source>
</reference>
<dbReference type="Proteomes" id="UP000663305">
    <property type="component" value="Chromosome"/>
</dbReference>
<sequence length="126" mass="14461">MLTHPQRFLGFDATLSALFGGAFGFNFHEVRAFPLTLRFEHIGERIPRCRRRVVAVTWRFQHPFHVEVFDRHQFVLPSVVVREFVQEITPLARTAVSSENRRFSGSRESKILERLLEGGGLAPAIS</sequence>
<proteinExistence type="predicted"/>
<evidence type="ECO:0000313" key="1">
    <source>
        <dbReference type="EMBL" id="QSG13349.1"/>
    </source>
</evidence>
<dbReference type="AlphaFoldDB" id="A0A897NR84"/>
<gene>
    <name evidence="1" type="ORF">HSBGL_2955</name>
</gene>
<accession>A0A897NR84</accession>
<protein>
    <submittedName>
        <fullName evidence="1">Uncharacterized protein</fullName>
    </submittedName>
</protein>
<evidence type="ECO:0000313" key="2">
    <source>
        <dbReference type="Proteomes" id="UP000663305"/>
    </source>
</evidence>
<organism evidence="1 2">
    <name type="scientific">Halapricum desulfuricans</name>
    <dbReference type="NCBI Taxonomy" id="2841257"/>
    <lineage>
        <taxon>Archaea</taxon>
        <taxon>Methanobacteriati</taxon>
        <taxon>Methanobacteriota</taxon>
        <taxon>Stenosarchaea group</taxon>
        <taxon>Halobacteria</taxon>
        <taxon>Halobacteriales</taxon>
        <taxon>Haloarculaceae</taxon>
        <taxon>Halapricum</taxon>
    </lineage>
</organism>
<name>A0A897NR84_9EURY</name>
<dbReference type="EMBL" id="CP064789">
    <property type="protein sequence ID" value="QSG13349.1"/>
    <property type="molecule type" value="Genomic_DNA"/>
</dbReference>